<accession>A0A0D9WWN3</accession>
<keyword evidence="2" id="KW-0732">Signal</keyword>
<evidence type="ECO:0000256" key="2">
    <source>
        <dbReference type="SAM" id="SignalP"/>
    </source>
</evidence>
<feature type="signal peptide" evidence="2">
    <location>
        <begin position="1"/>
        <end position="25"/>
    </location>
</feature>
<evidence type="ECO:0000256" key="1">
    <source>
        <dbReference type="ARBA" id="ARBA00010149"/>
    </source>
</evidence>
<dbReference type="HOGENOM" id="CLU_2761851_0_0_1"/>
<reference evidence="5" key="2">
    <citation type="submission" date="2013-12" db="EMBL/GenBank/DDBJ databases">
        <authorList>
            <person name="Yu Y."/>
            <person name="Lee S."/>
            <person name="de Baynast K."/>
            <person name="Wissotski M."/>
            <person name="Liu L."/>
            <person name="Talag J."/>
            <person name="Goicoechea J."/>
            <person name="Angelova A."/>
            <person name="Jetty R."/>
            <person name="Kudrna D."/>
            <person name="Golser W."/>
            <person name="Rivera L."/>
            <person name="Zhang J."/>
            <person name="Wing R."/>
        </authorList>
    </citation>
    <scope>NUCLEOTIDE SEQUENCE</scope>
</reference>
<evidence type="ECO:0000313" key="5">
    <source>
        <dbReference type="Proteomes" id="UP000032180"/>
    </source>
</evidence>
<sequence length="83" mass="9005">MAKHTFQGLLLVLLVCSAIPAMIRGETTDAMGRNATIKADIKDCIHNPISPHPADKIFCCVKDNECWASIQDCLANCPCVTNC</sequence>
<comment type="similarity">
    <text evidence="1">Belongs to the MEG family.</text>
</comment>
<reference evidence="4 5" key="1">
    <citation type="submission" date="2012-08" db="EMBL/GenBank/DDBJ databases">
        <title>Oryza genome evolution.</title>
        <authorList>
            <person name="Wing R.A."/>
        </authorList>
    </citation>
    <scope>NUCLEOTIDE SEQUENCE</scope>
</reference>
<dbReference type="AlphaFoldDB" id="A0A0D9WWN3"/>
<dbReference type="Proteomes" id="UP000032180">
    <property type="component" value="Chromosome 7"/>
</dbReference>
<keyword evidence="5" id="KW-1185">Reference proteome</keyword>
<protein>
    <recommendedName>
        <fullName evidence="3">Meg domain-containing protein</fullName>
    </recommendedName>
</protein>
<proteinExistence type="inferred from homology"/>
<dbReference type="Pfam" id="PF24153">
    <property type="entry name" value="Meg"/>
    <property type="match status" value="1"/>
</dbReference>
<evidence type="ECO:0000259" key="3">
    <source>
        <dbReference type="Pfam" id="PF24153"/>
    </source>
</evidence>
<dbReference type="EnsemblPlants" id="LPERR07G05800.1">
    <property type="protein sequence ID" value="LPERR07G05800.1"/>
    <property type="gene ID" value="LPERR07G05800"/>
</dbReference>
<feature type="chain" id="PRO_5002349150" description="Meg domain-containing protein" evidence="2">
    <location>
        <begin position="26"/>
        <end position="83"/>
    </location>
</feature>
<dbReference type="InterPro" id="IPR056205">
    <property type="entry name" value="Meg"/>
</dbReference>
<reference evidence="4" key="3">
    <citation type="submission" date="2015-04" db="UniProtKB">
        <authorList>
            <consortium name="EnsemblPlants"/>
        </authorList>
    </citation>
    <scope>IDENTIFICATION</scope>
</reference>
<dbReference type="PANTHER" id="PTHR48158:SF1">
    <property type="entry name" value="OS11G0453550 PROTEIN"/>
    <property type="match status" value="1"/>
</dbReference>
<name>A0A0D9WWN3_9ORYZ</name>
<organism evidence="4 5">
    <name type="scientific">Leersia perrieri</name>
    <dbReference type="NCBI Taxonomy" id="77586"/>
    <lineage>
        <taxon>Eukaryota</taxon>
        <taxon>Viridiplantae</taxon>
        <taxon>Streptophyta</taxon>
        <taxon>Embryophyta</taxon>
        <taxon>Tracheophyta</taxon>
        <taxon>Spermatophyta</taxon>
        <taxon>Magnoliopsida</taxon>
        <taxon>Liliopsida</taxon>
        <taxon>Poales</taxon>
        <taxon>Poaceae</taxon>
        <taxon>BOP clade</taxon>
        <taxon>Oryzoideae</taxon>
        <taxon>Oryzeae</taxon>
        <taxon>Oryzinae</taxon>
        <taxon>Leersia</taxon>
    </lineage>
</organism>
<dbReference type="PANTHER" id="PTHR48158">
    <property type="entry name" value="OS11G0453550 PROTEIN"/>
    <property type="match status" value="1"/>
</dbReference>
<feature type="domain" description="Meg" evidence="3">
    <location>
        <begin position="9"/>
        <end position="77"/>
    </location>
</feature>
<evidence type="ECO:0000313" key="4">
    <source>
        <dbReference type="EnsemblPlants" id="LPERR07G05800.1"/>
    </source>
</evidence>
<dbReference type="Gramene" id="LPERR07G05800.1">
    <property type="protein sequence ID" value="LPERR07G05800.1"/>
    <property type="gene ID" value="LPERR07G05800"/>
</dbReference>